<evidence type="ECO:0000313" key="7">
    <source>
        <dbReference type="EMBL" id="ACY54760.1"/>
    </source>
</evidence>
<evidence type="ECO:0000256" key="3">
    <source>
        <dbReference type="ARBA" id="ARBA00022729"/>
    </source>
</evidence>
<dbReference type="InterPro" id="IPR013783">
    <property type="entry name" value="Ig-like_fold"/>
</dbReference>
<organism evidence="7">
    <name type="scientific">Hippoglossus hippoglossus</name>
    <name type="common">Atlantic halibut</name>
    <name type="synonym">Pleuronectes hippoglossus</name>
    <dbReference type="NCBI Taxonomy" id="8267"/>
    <lineage>
        <taxon>Eukaryota</taxon>
        <taxon>Metazoa</taxon>
        <taxon>Chordata</taxon>
        <taxon>Craniata</taxon>
        <taxon>Vertebrata</taxon>
        <taxon>Euteleostomi</taxon>
        <taxon>Actinopterygii</taxon>
        <taxon>Neopterygii</taxon>
        <taxon>Teleostei</taxon>
        <taxon>Neoteleostei</taxon>
        <taxon>Acanthomorphata</taxon>
        <taxon>Carangaria</taxon>
        <taxon>Pleuronectiformes</taxon>
        <taxon>Pleuronectoidei</taxon>
        <taxon>Pleuronectidae</taxon>
        <taxon>Hippoglossus</taxon>
    </lineage>
</organism>
<keyword evidence="5" id="KW-0472">Membrane</keyword>
<feature type="transmembrane region" description="Helical" evidence="5">
    <location>
        <begin position="105"/>
        <end position="127"/>
    </location>
</feature>
<dbReference type="Pfam" id="PF16681">
    <property type="entry name" value="Ig_5"/>
    <property type="match status" value="1"/>
</dbReference>
<feature type="compositionally biased region" description="Low complexity" evidence="4">
    <location>
        <begin position="141"/>
        <end position="152"/>
    </location>
</feature>
<proteinExistence type="evidence at transcript level"/>
<reference evidence="7" key="1">
    <citation type="journal article" date="2009" name="Fish Shellfish Immunol.">
        <title>Cloning and expression analysis of Atlantic halibut (Hippoglossus hippoglossus) CD3 genes.</title>
        <authorList>
            <person name="Overgard A.C."/>
            <person name="Hordvik I."/>
            <person name="Nerland A.H."/>
            <person name="Eikeland G."/>
            <person name="Patel S."/>
        </authorList>
    </citation>
    <scope>NUCLEOTIDE SEQUENCE</scope>
</reference>
<keyword evidence="3 6" id="KW-0732">Signal</keyword>
<dbReference type="PANTHER" id="PTHR10570:SF9">
    <property type="entry name" value="T-CELL SURFACE GLYCOPROTEIN CD3 EPSILON CHAIN"/>
    <property type="match status" value="1"/>
</dbReference>
<dbReference type="GO" id="GO:0007166">
    <property type="term" value="P:cell surface receptor signaling pathway"/>
    <property type="evidence" value="ECO:0007669"/>
    <property type="project" value="TreeGrafter"/>
</dbReference>
<dbReference type="GO" id="GO:0045059">
    <property type="term" value="P:positive thymic T cell selection"/>
    <property type="evidence" value="ECO:0007669"/>
    <property type="project" value="TreeGrafter"/>
</dbReference>
<evidence type="ECO:0000256" key="5">
    <source>
        <dbReference type="SAM" id="Phobius"/>
    </source>
</evidence>
<dbReference type="InterPro" id="IPR015484">
    <property type="entry name" value="CD3_esu/gsu/dsu"/>
</dbReference>
<keyword evidence="5" id="KW-0812">Transmembrane</keyword>
<comment type="subcellular location">
    <subcellularLocation>
        <location evidence="1">Cell membrane</location>
        <topology evidence="1">Single-pass type I membrane protein</topology>
    </subcellularLocation>
</comment>
<keyword evidence="2" id="KW-1003">Cell membrane</keyword>
<evidence type="ECO:0000256" key="6">
    <source>
        <dbReference type="SAM" id="SignalP"/>
    </source>
</evidence>
<keyword evidence="5" id="KW-1133">Transmembrane helix</keyword>
<protein>
    <submittedName>
        <fullName evidence="7">CD3 epsilon</fullName>
    </submittedName>
</protein>
<evidence type="ECO:0000256" key="2">
    <source>
        <dbReference type="ARBA" id="ARBA00022475"/>
    </source>
</evidence>
<feature type="region of interest" description="Disordered" evidence="4">
    <location>
        <begin position="137"/>
        <end position="180"/>
    </location>
</feature>
<dbReference type="GO" id="GO:0009897">
    <property type="term" value="C:external side of plasma membrane"/>
    <property type="evidence" value="ECO:0007669"/>
    <property type="project" value="TreeGrafter"/>
</dbReference>
<name>D0QTE2_HIPHI</name>
<dbReference type="GO" id="GO:0004888">
    <property type="term" value="F:transmembrane signaling receptor activity"/>
    <property type="evidence" value="ECO:0007669"/>
    <property type="project" value="TreeGrafter"/>
</dbReference>
<feature type="signal peptide" evidence="6">
    <location>
        <begin position="1"/>
        <end position="23"/>
    </location>
</feature>
<evidence type="ECO:0000256" key="1">
    <source>
        <dbReference type="ARBA" id="ARBA00004251"/>
    </source>
</evidence>
<dbReference type="PANTHER" id="PTHR10570">
    <property type="entry name" value="T-CELL SURFACE GLYCOPROTEIN CD3 GAMMA CHAIN / DELTA CHAIN"/>
    <property type="match status" value="1"/>
</dbReference>
<feature type="chain" id="PRO_5007650047" evidence="6">
    <location>
        <begin position="24"/>
        <end position="180"/>
    </location>
</feature>
<dbReference type="Gene3D" id="2.60.40.10">
    <property type="entry name" value="Immunoglobulins"/>
    <property type="match status" value="1"/>
</dbReference>
<dbReference type="GO" id="GO:0042105">
    <property type="term" value="C:alpha-beta T cell receptor complex"/>
    <property type="evidence" value="ECO:0007669"/>
    <property type="project" value="TreeGrafter"/>
</dbReference>
<reference evidence="7" key="2">
    <citation type="submission" date="2009-02" db="EMBL/GenBank/DDBJ databases">
        <authorList>
            <person name="Overgaard A.-C."/>
            <person name="Eikeland G."/>
            <person name="Hordvik I."/>
            <person name="Nerland A.H."/>
            <person name="Patel S."/>
        </authorList>
    </citation>
    <scope>NUCLEOTIDE SEQUENCE</scope>
</reference>
<dbReference type="EMBL" id="FJ769816">
    <property type="protein sequence ID" value="ACY54761.1"/>
    <property type="molecule type" value="Genomic_DNA"/>
</dbReference>
<evidence type="ECO:0000256" key="4">
    <source>
        <dbReference type="SAM" id="MobiDB-lite"/>
    </source>
</evidence>
<sequence>MKIHSMGVRAVIAMTLLLSLAASEEETAKGSVKFKGGNFTMRCPVYGKWYRRSAQVGDGEDSLELNYNSDTKGLYKCVYKDNEEDKEYYFYVKGKACANCIELEAAPLALAITVDMAGTIILMMIIYKCTKKKSSAGSTQASKAPARAGGRAPPVPSPDYEALNPHTRSQDPYAIVSRTG</sequence>
<dbReference type="AlphaFoldDB" id="D0QTE2"/>
<dbReference type="EMBL" id="FJ769815">
    <property type="protein sequence ID" value="ACY54760.1"/>
    <property type="molecule type" value="mRNA"/>
</dbReference>
<accession>D0QTE2</accession>